<dbReference type="Proteomes" id="UP000038040">
    <property type="component" value="Unplaced"/>
</dbReference>
<dbReference type="EMBL" id="UYYG01001198">
    <property type="protein sequence ID" value="VDN60003.1"/>
    <property type="molecule type" value="Genomic_DNA"/>
</dbReference>
<reference evidence="1 3" key="2">
    <citation type="submission" date="2018-11" db="EMBL/GenBank/DDBJ databases">
        <authorList>
            <consortium name="Pathogen Informatics"/>
        </authorList>
    </citation>
    <scope>NUCLEOTIDE SEQUENCE [LARGE SCALE GENOMIC DNA]</scope>
</reference>
<dbReference type="Proteomes" id="UP000274756">
    <property type="component" value="Unassembled WGS sequence"/>
</dbReference>
<dbReference type="WBParaSite" id="DME_0000734001-mRNA-1">
    <property type="protein sequence ID" value="DME_0000734001-mRNA-1"/>
    <property type="gene ID" value="DME_0000734001"/>
</dbReference>
<evidence type="ECO:0000313" key="4">
    <source>
        <dbReference type="WBParaSite" id="DME_0000734001-mRNA-1"/>
    </source>
</evidence>
<protein>
    <submittedName>
        <fullName evidence="4">C2H2-type domain-containing protein</fullName>
    </submittedName>
</protein>
<accession>A0A0N4UIB6</accession>
<evidence type="ECO:0000313" key="2">
    <source>
        <dbReference type="Proteomes" id="UP000038040"/>
    </source>
</evidence>
<keyword evidence="3" id="KW-1185">Reference proteome</keyword>
<dbReference type="OrthoDB" id="5872744at2759"/>
<sequence length="306" mass="35615">MFSNHHLINPKRCTKKWPNAIRKIRRATITLNYGLLPRLPPFSCNKCGFASYDYKNLDSHNCHKKAMLEYQTVGKKLIWSNRTFSDEEPFQMGFRSKCKDALAFLERVPNPQNYKLPETNILDAESCAPQYYEIPVLNDGEEKKGNDEASVSYVEPPTFIPTHLAFLQSLSVKRPYPDTVDRFTTTVYCRDCKILYYGEDKYEEHFKNGSPCSEFPRSTPVFIEARSDGNMPAEHEYGRRISKFTASTSLAMTCKLCFVKSSAFPSIRDFHQHLLECCYKLKRKILQQNHVKESNFNRWFPHAEND</sequence>
<evidence type="ECO:0000313" key="1">
    <source>
        <dbReference type="EMBL" id="VDN60003.1"/>
    </source>
</evidence>
<evidence type="ECO:0000313" key="3">
    <source>
        <dbReference type="Proteomes" id="UP000274756"/>
    </source>
</evidence>
<organism evidence="2 4">
    <name type="scientific">Dracunculus medinensis</name>
    <name type="common">Guinea worm</name>
    <dbReference type="NCBI Taxonomy" id="318479"/>
    <lineage>
        <taxon>Eukaryota</taxon>
        <taxon>Metazoa</taxon>
        <taxon>Ecdysozoa</taxon>
        <taxon>Nematoda</taxon>
        <taxon>Chromadorea</taxon>
        <taxon>Rhabditida</taxon>
        <taxon>Spirurina</taxon>
        <taxon>Dracunculoidea</taxon>
        <taxon>Dracunculidae</taxon>
        <taxon>Dracunculus</taxon>
    </lineage>
</organism>
<reference evidence="4" key="1">
    <citation type="submission" date="2017-02" db="UniProtKB">
        <authorList>
            <consortium name="WormBaseParasite"/>
        </authorList>
    </citation>
    <scope>IDENTIFICATION</scope>
</reference>
<name>A0A0N4UIB6_DRAME</name>
<proteinExistence type="predicted"/>
<dbReference type="AlphaFoldDB" id="A0A0N4UIB6"/>
<gene>
    <name evidence="1" type="ORF">DME_LOCUS9976</name>
</gene>